<name>A0A250JHQ4_9BACT</name>
<protein>
    <recommendedName>
        <fullName evidence="3">Inclusion body protein</fullName>
    </recommendedName>
</protein>
<dbReference type="RefSeq" id="WP_095990613.1">
    <property type="nucleotide sequence ID" value="NZ_CP022098.1"/>
</dbReference>
<dbReference type="AlphaFoldDB" id="A0A250JHQ4"/>
<dbReference type="InterPro" id="IPR038712">
    <property type="entry name" value="PixA-like_sf"/>
</dbReference>
<dbReference type="Pfam" id="PF12306">
    <property type="entry name" value="PixA"/>
    <property type="match status" value="1"/>
</dbReference>
<evidence type="ECO:0008006" key="3">
    <source>
        <dbReference type="Google" id="ProtNLM"/>
    </source>
</evidence>
<proteinExistence type="predicted"/>
<gene>
    <name evidence="1" type="ORF">CYFUS_008643</name>
</gene>
<organism evidence="1 2">
    <name type="scientific">Cystobacter fuscus</name>
    <dbReference type="NCBI Taxonomy" id="43"/>
    <lineage>
        <taxon>Bacteria</taxon>
        <taxon>Pseudomonadati</taxon>
        <taxon>Myxococcota</taxon>
        <taxon>Myxococcia</taxon>
        <taxon>Myxococcales</taxon>
        <taxon>Cystobacterineae</taxon>
        <taxon>Archangiaceae</taxon>
        <taxon>Cystobacter</taxon>
    </lineage>
</organism>
<dbReference type="Gene3D" id="2.60.40.3910">
    <property type="entry name" value="Inclusion body protein"/>
    <property type="match status" value="1"/>
</dbReference>
<accession>A0A250JHQ4</accession>
<dbReference type="EMBL" id="CP022098">
    <property type="protein sequence ID" value="ATB43163.1"/>
    <property type="molecule type" value="Genomic_DNA"/>
</dbReference>
<evidence type="ECO:0000313" key="1">
    <source>
        <dbReference type="EMBL" id="ATB43163.1"/>
    </source>
</evidence>
<reference evidence="1 2" key="1">
    <citation type="submission" date="2017-06" db="EMBL/GenBank/DDBJ databases">
        <title>Sequencing and comparative analysis of myxobacterial genomes.</title>
        <authorList>
            <person name="Rupp O."/>
            <person name="Goesmann A."/>
            <person name="Sogaard-Andersen L."/>
        </authorList>
    </citation>
    <scope>NUCLEOTIDE SEQUENCE [LARGE SCALE GENOMIC DNA]</scope>
    <source>
        <strain evidence="1 2">DSM 52655</strain>
    </source>
</reference>
<dbReference type="Proteomes" id="UP000217257">
    <property type="component" value="Chromosome"/>
</dbReference>
<dbReference type="InterPro" id="IPR021087">
    <property type="entry name" value="Uncharacterised_PixA/AidA"/>
</dbReference>
<sequence length="176" mass="19278">MSSTDPFIDILTVIDAKSLLKDYASKPGTKGSPTNLGGNASKYVYMLVKRGEANNMEAQDELSVAVKTSDTIRWRAASLTLNTGPSTLLYQMNVSAGGNDITTPAPYEAAIKIPTPVINGNNVTSIGSQPYKDFYFQSTARYPGQVTYQLYFMLVDDQGNPVGYFYWDPFLTITQS</sequence>
<dbReference type="KEGG" id="cfus:CYFUS_008643"/>
<evidence type="ECO:0000313" key="2">
    <source>
        <dbReference type="Proteomes" id="UP000217257"/>
    </source>
</evidence>